<dbReference type="PANTHER" id="PTHR19923:SF0">
    <property type="entry name" value="PLEIOTROPIC REGULATOR 1"/>
    <property type="match status" value="1"/>
</dbReference>
<dbReference type="SUPFAM" id="SSF50978">
    <property type="entry name" value="WD40 repeat-like"/>
    <property type="match status" value="1"/>
</dbReference>
<dbReference type="OrthoDB" id="5982044at2759"/>
<evidence type="ECO:0000256" key="1">
    <source>
        <dbReference type="ARBA" id="ARBA00025726"/>
    </source>
</evidence>
<dbReference type="GO" id="GO:0000398">
    <property type="term" value="P:mRNA splicing, via spliceosome"/>
    <property type="evidence" value="ECO:0007669"/>
    <property type="project" value="InterPro"/>
</dbReference>
<dbReference type="GO" id="GO:0071011">
    <property type="term" value="C:precatalytic spliceosome"/>
    <property type="evidence" value="ECO:0007669"/>
    <property type="project" value="TreeGrafter"/>
</dbReference>
<feature type="compositionally biased region" description="Basic and acidic residues" evidence="3">
    <location>
        <begin position="178"/>
        <end position="201"/>
    </location>
</feature>
<organism evidence="4 5">
    <name type="scientific">Zosterops borbonicus</name>
    <dbReference type="NCBI Taxonomy" id="364589"/>
    <lineage>
        <taxon>Eukaryota</taxon>
        <taxon>Metazoa</taxon>
        <taxon>Chordata</taxon>
        <taxon>Craniata</taxon>
        <taxon>Vertebrata</taxon>
        <taxon>Euteleostomi</taxon>
        <taxon>Archelosauria</taxon>
        <taxon>Archosauria</taxon>
        <taxon>Dinosauria</taxon>
        <taxon>Saurischia</taxon>
        <taxon>Theropoda</taxon>
        <taxon>Coelurosauria</taxon>
        <taxon>Aves</taxon>
        <taxon>Neognathae</taxon>
        <taxon>Neoaves</taxon>
        <taxon>Telluraves</taxon>
        <taxon>Australaves</taxon>
        <taxon>Passeriformes</taxon>
        <taxon>Sylvioidea</taxon>
        <taxon>Zosteropidae</taxon>
        <taxon>Zosterops</taxon>
    </lineage>
</organism>
<dbReference type="PANTHER" id="PTHR19923">
    <property type="entry name" value="WD40 REPEAT PROTEINPRL1/PRL2-RELATED"/>
    <property type="match status" value="1"/>
</dbReference>
<dbReference type="InterPro" id="IPR054446">
    <property type="entry name" value="CIMIP3-like"/>
</dbReference>
<feature type="compositionally biased region" description="Pro residues" evidence="3">
    <location>
        <begin position="206"/>
        <end position="216"/>
    </location>
</feature>
<feature type="compositionally biased region" description="Polar residues" evidence="3">
    <location>
        <begin position="1"/>
        <end position="10"/>
    </location>
</feature>
<sequence>MAAAPQQQWQRDMGSTVAGEVQKHSVHTLVLRSVKRTCDMFVADYAKPIPLDEESHRVKRAVKLRTDYGAVLHMATLEENLREKGGPSTPWDPHGHKQHPGNQGRAAEYLITATQPCPSGPDNIKQWKFPDGNFIQNLSGHNAIINTLAVNSDGVLVSGAWDGSMHFWDWRTGYNFQRMDKPPETPGKDDTRTEGVEETKTTPELTKPPPGWRNQPPPAAALSSRFVPVIAHPAGRPLGSLEFVFYRREWPNSLAPFCTAQKAVCGCRFQESARHGRHRLDLQSSEPGKWRPFCRRKP</sequence>
<feature type="region of interest" description="Disordered" evidence="3">
    <location>
        <begin position="276"/>
        <end position="298"/>
    </location>
</feature>
<protein>
    <submittedName>
        <fullName evidence="4">Uncharacterized protein</fullName>
    </submittedName>
</protein>
<accession>A0A8K1G628</accession>
<evidence type="ECO:0000256" key="3">
    <source>
        <dbReference type="SAM" id="MobiDB-lite"/>
    </source>
</evidence>
<proteinExistence type="inferred from homology"/>
<feature type="region of interest" description="Disordered" evidence="3">
    <location>
        <begin position="82"/>
        <end position="102"/>
    </location>
</feature>
<dbReference type="SMART" id="SM00320">
    <property type="entry name" value="WD40"/>
    <property type="match status" value="1"/>
</dbReference>
<feature type="repeat" description="WD" evidence="2">
    <location>
        <begin position="138"/>
        <end position="178"/>
    </location>
</feature>
<dbReference type="Pfam" id="PF00400">
    <property type="entry name" value="WD40"/>
    <property type="match status" value="1"/>
</dbReference>
<dbReference type="AlphaFoldDB" id="A0A8K1G628"/>
<evidence type="ECO:0000313" key="5">
    <source>
        <dbReference type="Proteomes" id="UP000796761"/>
    </source>
</evidence>
<dbReference type="InterPro" id="IPR036322">
    <property type="entry name" value="WD40_repeat_dom_sf"/>
</dbReference>
<keyword evidence="2" id="KW-0853">WD repeat</keyword>
<dbReference type="GO" id="GO:0000974">
    <property type="term" value="C:Prp19 complex"/>
    <property type="evidence" value="ECO:0007669"/>
    <property type="project" value="TreeGrafter"/>
</dbReference>
<comment type="similarity">
    <text evidence="1">Belongs to the WD repeat PRL1/PRL2 family.</text>
</comment>
<comment type="caution">
    <text evidence="4">The sequence shown here is derived from an EMBL/GenBank/DDBJ whole genome shotgun (WGS) entry which is preliminary data.</text>
</comment>
<dbReference type="PROSITE" id="PS50294">
    <property type="entry name" value="WD_REPEATS_REGION"/>
    <property type="match status" value="1"/>
</dbReference>
<evidence type="ECO:0000256" key="2">
    <source>
        <dbReference type="PROSITE-ProRule" id="PRU00221"/>
    </source>
</evidence>
<dbReference type="EMBL" id="SWJQ01000579">
    <property type="protein sequence ID" value="TRZ12546.1"/>
    <property type="molecule type" value="Genomic_DNA"/>
</dbReference>
<dbReference type="InterPro" id="IPR045241">
    <property type="entry name" value="Prp46/PLRG1-like"/>
</dbReference>
<evidence type="ECO:0000313" key="4">
    <source>
        <dbReference type="EMBL" id="TRZ12546.1"/>
    </source>
</evidence>
<name>A0A8K1G628_9PASS</name>
<gene>
    <name evidence="4" type="ORF">HGM15179_014566</name>
</gene>
<dbReference type="Proteomes" id="UP000796761">
    <property type="component" value="Unassembled WGS sequence"/>
</dbReference>
<dbReference type="InterPro" id="IPR015943">
    <property type="entry name" value="WD40/YVTN_repeat-like_dom_sf"/>
</dbReference>
<feature type="region of interest" description="Disordered" evidence="3">
    <location>
        <begin position="1"/>
        <end position="22"/>
    </location>
</feature>
<reference evidence="4" key="1">
    <citation type="submission" date="2019-04" db="EMBL/GenBank/DDBJ databases">
        <title>Genome assembly of Zosterops borbonicus 15179.</title>
        <authorList>
            <person name="Leroy T."/>
            <person name="Anselmetti Y."/>
            <person name="Tilak M.-K."/>
            <person name="Nabholz B."/>
        </authorList>
    </citation>
    <scope>NUCLEOTIDE SEQUENCE</scope>
    <source>
        <strain evidence="4">HGM_15179</strain>
        <tissue evidence="4">Muscle</tissue>
    </source>
</reference>
<dbReference type="GO" id="GO:0071013">
    <property type="term" value="C:catalytic step 2 spliceosome"/>
    <property type="evidence" value="ECO:0007669"/>
    <property type="project" value="TreeGrafter"/>
</dbReference>
<dbReference type="InterPro" id="IPR001680">
    <property type="entry name" value="WD40_rpt"/>
</dbReference>
<keyword evidence="5" id="KW-1185">Reference proteome</keyword>
<feature type="region of interest" description="Disordered" evidence="3">
    <location>
        <begin position="178"/>
        <end position="216"/>
    </location>
</feature>
<dbReference type="PROSITE" id="PS50082">
    <property type="entry name" value="WD_REPEATS_2"/>
    <property type="match status" value="1"/>
</dbReference>
<dbReference type="Gene3D" id="2.130.10.10">
    <property type="entry name" value="YVTN repeat-like/Quinoprotein amine dehydrogenase"/>
    <property type="match status" value="1"/>
</dbReference>
<dbReference type="Pfam" id="PF22581">
    <property type="entry name" value="CIMIP3"/>
    <property type="match status" value="1"/>
</dbReference>